<dbReference type="PANTHER" id="PTHR48098">
    <property type="entry name" value="ENTEROCHELIN ESTERASE-RELATED"/>
    <property type="match status" value="1"/>
</dbReference>
<evidence type="ECO:0000313" key="3">
    <source>
        <dbReference type="Proteomes" id="UP000245812"/>
    </source>
</evidence>
<keyword evidence="1" id="KW-0732">Signal</keyword>
<dbReference type="PANTHER" id="PTHR48098:SF3">
    <property type="entry name" value="IRON(III) ENTEROBACTIN ESTERASE"/>
    <property type="match status" value="1"/>
</dbReference>
<sequence>MTTLPLLRAAGAVLALSLLPPAAPAADGPRILVSFSRQARAEPVTGRVYVAVSRDAGKPPIEEADVTGVPLFGHDVTALAPGQAAAIDADDAGAPLTSLRQLPAGDYWMQPFVNVYTEFRRADGHTVWLHMDQWEGQDWKHSPGNLYGKPVKVHYDPASPEPLHLVADRAIPPIPFPKDTPYVKRFRIRSKLLSAWWGHPIYLGATVLLPRGYDRHPDVRYPVIYEQGHFSTAAPFGFERRDSPFRAFWLDPAKKARVIAVTLQHPSPYYDDSYAVNSANEGPYDDAIQQELLPEIARRFRTIEQPWARILTGGSTGGWIAVAQQLFHPAFYGGSFALCPDALDFRHHQVVNIYDDANAYWIDKGWMKVERVDMRQPDGNIKAMMKDENWYELAVGDHDRSGGQWDIWEAAFGPVGADGYPQRLWDKRTGVIDHAVAAYWKQHFDLRHLLETHWSTLGPQVADKLHIYVGDMDTYNLNMGVRAMDAFLKSARDPAFAGTVTYQPMAPHCWGPRGDVLYGTMTGFIEEHAPKDAPTNWIY</sequence>
<dbReference type="Gene3D" id="3.40.50.1820">
    <property type="entry name" value="alpha/beta hydrolase"/>
    <property type="match status" value="1"/>
</dbReference>
<gene>
    <name evidence="2" type="ORF">C7456_108216</name>
</gene>
<evidence type="ECO:0000313" key="2">
    <source>
        <dbReference type="EMBL" id="PWK85920.1"/>
    </source>
</evidence>
<dbReference type="Proteomes" id="UP000245812">
    <property type="component" value="Unassembled WGS sequence"/>
</dbReference>
<dbReference type="EMBL" id="QGHC01000008">
    <property type="protein sequence ID" value="PWK85920.1"/>
    <property type="molecule type" value="Genomic_DNA"/>
</dbReference>
<dbReference type="OrthoDB" id="9768282at2"/>
<dbReference type="AlphaFoldDB" id="A0A316HYT3"/>
<dbReference type="InterPro" id="IPR029058">
    <property type="entry name" value="AB_hydrolase_fold"/>
</dbReference>
<proteinExistence type="predicted"/>
<dbReference type="RefSeq" id="WP_109724038.1">
    <property type="nucleotide sequence ID" value="NZ_MSZV01000022.1"/>
</dbReference>
<name>A0A316HYT3_9GAMM</name>
<comment type="caution">
    <text evidence="2">The sequence shown here is derived from an EMBL/GenBank/DDBJ whole genome shotgun (WGS) entry which is preliminary data.</text>
</comment>
<accession>A0A316HYT3</accession>
<dbReference type="SUPFAM" id="SSF53474">
    <property type="entry name" value="alpha/beta-Hydrolases"/>
    <property type="match status" value="1"/>
</dbReference>
<feature type="signal peptide" evidence="1">
    <location>
        <begin position="1"/>
        <end position="25"/>
    </location>
</feature>
<reference evidence="2 3" key="1">
    <citation type="submission" date="2018-05" db="EMBL/GenBank/DDBJ databases">
        <title>Genomic Encyclopedia of Type Strains, Phase IV (KMG-IV): sequencing the most valuable type-strain genomes for metagenomic binning, comparative biology and taxonomic classification.</title>
        <authorList>
            <person name="Goeker M."/>
        </authorList>
    </citation>
    <scope>NUCLEOTIDE SEQUENCE [LARGE SCALE GENOMIC DNA]</scope>
    <source>
        <strain evidence="2 3">DSM 14263</strain>
    </source>
</reference>
<dbReference type="Pfam" id="PF00756">
    <property type="entry name" value="Esterase"/>
    <property type="match status" value="1"/>
</dbReference>
<evidence type="ECO:0000256" key="1">
    <source>
        <dbReference type="SAM" id="SignalP"/>
    </source>
</evidence>
<dbReference type="InterPro" id="IPR000801">
    <property type="entry name" value="Esterase-like"/>
</dbReference>
<keyword evidence="3" id="KW-1185">Reference proteome</keyword>
<feature type="chain" id="PRO_5016333995" evidence="1">
    <location>
        <begin position="26"/>
        <end position="539"/>
    </location>
</feature>
<dbReference type="InterPro" id="IPR050583">
    <property type="entry name" value="Mycobacterial_A85_antigen"/>
</dbReference>
<organism evidence="2 3">
    <name type="scientific">Fulvimonas soli</name>
    <dbReference type="NCBI Taxonomy" id="155197"/>
    <lineage>
        <taxon>Bacteria</taxon>
        <taxon>Pseudomonadati</taxon>
        <taxon>Pseudomonadota</taxon>
        <taxon>Gammaproteobacteria</taxon>
        <taxon>Lysobacterales</taxon>
        <taxon>Rhodanobacteraceae</taxon>
        <taxon>Fulvimonas</taxon>
    </lineage>
</organism>
<protein>
    <submittedName>
        <fullName evidence="2">Putative esterase</fullName>
    </submittedName>
</protein>